<keyword evidence="3" id="KW-1185">Reference proteome</keyword>
<dbReference type="RefSeq" id="WP_008702408.1">
    <property type="nucleotide sequence ID" value="NZ_ANOG01000731.1"/>
</dbReference>
<evidence type="ECO:0000313" key="2">
    <source>
        <dbReference type="EMBL" id="EMI17951.1"/>
    </source>
</evidence>
<organism evidence="2 3">
    <name type="scientific">Rhodopirellula maiorica SM1</name>
    <dbReference type="NCBI Taxonomy" id="1265738"/>
    <lineage>
        <taxon>Bacteria</taxon>
        <taxon>Pseudomonadati</taxon>
        <taxon>Planctomycetota</taxon>
        <taxon>Planctomycetia</taxon>
        <taxon>Pirellulales</taxon>
        <taxon>Pirellulaceae</taxon>
        <taxon>Novipirellula</taxon>
    </lineage>
</organism>
<dbReference type="EMBL" id="ANOG01000731">
    <property type="protein sequence ID" value="EMI17951.1"/>
    <property type="molecule type" value="Genomic_DNA"/>
</dbReference>
<gene>
    <name evidence="2" type="ORF">RMSM_05128</name>
</gene>
<reference evidence="2 3" key="1">
    <citation type="journal article" date="2013" name="Mar. Genomics">
        <title>Expression of sulfatases in Rhodopirellula baltica and the diversity of sulfatases in the genus Rhodopirellula.</title>
        <authorList>
            <person name="Wegner C.E."/>
            <person name="Richter-Heitmann T."/>
            <person name="Klindworth A."/>
            <person name="Klockow C."/>
            <person name="Richter M."/>
            <person name="Achstetter T."/>
            <person name="Glockner F.O."/>
            <person name="Harder J."/>
        </authorList>
    </citation>
    <scope>NUCLEOTIDE SEQUENCE [LARGE SCALE GENOMIC DNA]</scope>
    <source>
        <strain evidence="2 3">SM1</strain>
    </source>
</reference>
<feature type="chain" id="PRO_5004070480" evidence="1">
    <location>
        <begin position="24"/>
        <end position="52"/>
    </location>
</feature>
<evidence type="ECO:0000313" key="3">
    <source>
        <dbReference type="Proteomes" id="UP000011991"/>
    </source>
</evidence>
<keyword evidence="1" id="KW-0732">Signal</keyword>
<name>M5RFS7_9BACT</name>
<dbReference type="Proteomes" id="UP000011991">
    <property type="component" value="Unassembled WGS sequence"/>
</dbReference>
<dbReference type="PATRIC" id="fig|1265738.3.peg.5155"/>
<feature type="signal peptide" evidence="1">
    <location>
        <begin position="1"/>
        <end position="23"/>
    </location>
</feature>
<comment type="caution">
    <text evidence="2">The sequence shown here is derived from an EMBL/GenBank/DDBJ whole genome shotgun (WGS) entry which is preliminary data.</text>
</comment>
<accession>M5RFS7</accession>
<evidence type="ECO:0000256" key="1">
    <source>
        <dbReference type="SAM" id="SignalP"/>
    </source>
</evidence>
<sequence length="52" mass="5551">MNHLKVTLLVAAAVFCFVPVVGCAEKTSTTVIDQPELTPEERAATDALEASY</sequence>
<dbReference type="AlphaFoldDB" id="M5RFS7"/>
<proteinExistence type="predicted"/>
<protein>
    <submittedName>
        <fullName evidence="2">Secreted protein</fullName>
    </submittedName>
</protein>